<evidence type="ECO:0000259" key="3">
    <source>
        <dbReference type="Pfam" id="PF13359"/>
    </source>
</evidence>
<accession>A0A8S2WRZ1</accession>
<evidence type="ECO:0000313" key="5">
    <source>
        <dbReference type="Proteomes" id="UP000681722"/>
    </source>
</evidence>
<dbReference type="GO" id="GO:0046872">
    <property type="term" value="F:metal ion binding"/>
    <property type="evidence" value="ECO:0007669"/>
    <property type="project" value="UniProtKB-KW"/>
</dbReference>
<dbReference type="AlphaFoldDB" id="A0A8S2WRZ1"/>
<reference evidence="4" key="1">
    <citation type="submission" date="2021-02" db="EMBL/GenBank/DDBJ databases">
        <authorList>
            <person name="Nowell W R."/>
        </authorList>
    </citation>
    <scope>NUCLEOTIDE SEQUENCE</scope>
</reference>
<evidence type="ECO:0000313" key="4">
    <source>
        <dbReference type="EMBL" id="CAF4457084.1"/>
    </source>
</evidence>
<gene>
    <name evidence="4" type="ORF">SRO942_LOCUS42541</name>
</gene>
<dbReference type="Pfam" id="PF13359">
    <property type="entry name" value="DDE_Tnp_4"/>
    <property type="match status" value="1"/>
</dbReference>
<sequence length="251" mass="29485">MNDPRFSEEDYISWTGWTKEQLIDMAEIIEPVMNKSKHRSVFNAVCIFWIKMKTYLSFRQIGTLFRVDCPDQVIRKRVSDSFHSVAAAFEKVIVLQHLGIEHLAKEMALSHQTAYTKAFYGDNICLIWDGTYFYFDKSDDHELQRHMYSGQKKHHLLNFMSIVLPDGYVLDTLEPFFGKDNDASITAHILEYYTKLKKWCRRGDVQIVDRGFRDVVEAFKQLSFYVHLPSFLDKQAKQLSITEANESRLFL</sequence>
<dbReference type="EMBL" id="CAJOBC010098863">
    <property type="protein sequence ID" value="CAF4457084.1"/>
    <property type="molecule type" value="Genomic_DNA"/>
</dbReference>
<evidence type="ECO:0000256" key="2">
    <source>
        <dbReference type="ARBA" id="ARBA00022723"/>
    </source>
</evidence>
<name>A0A8S2WRZ1_9BILA</name>
<comment type="caution">
    <text evidence="4">The sequence shown here is derived from an EMBL/GenBank/DDBJ whole genome shotgun (WGS) entry which is preliminary data.</text>
</comment>
<dbReference type="InterPro" id="IPR027806">
    <property type="entry name" value="HARBI1_dom"/>
</dbReference>
<comment type="cofactor">
    <cofactor evidence="1">
        <name>a divalent metal cation</name>
        <dbReference type="ChEBI" id="CHEBI:60240"/>
    </cofactor>
</comment>
<evidence type="ECO:0000256" key="1">
    <source>
        <dbReference type="ARBA" id="ARBA00001968"/>
    </source>
</evidence>
<protein>
    <recommendedName>
        <fullName evidence="3">DDE Tnp4 domain-containing protein</fullName>
    </recommendedName>
</protein>
<dbReference type="Proteomes" id="UP000681722">
    <property type="component" value="Unassembled WGS sequence"/>
</dbReference>
<proteinExistence type="predicted"/>
<keyword evidence="2" id="KW-0479">Metal-binding</keyword>
<dbReference type="OrthoDB" id="10049726at2759"/>
<organism evidence="4 5">
    <name type="scientific">Didymodactylos carnosus</name>
    <dbReference type="NCBI Taxonomy" id="1234261"/>
    <lineage>
        <taxon>Eukaryota</taxon>
        <taxon>Metazoa</taxon>
        <taxon>Spiralia</taxon>
        <taxon>Gnathifera</taxon>
        <taxon>Rotifera</taxon>
        <taxon>Eurotatoria</taxon>
        <taxon>Bdelloidea</taxon>
        <taxon>Philodinida</taxon>
        <taxon>Philodinidae</taxon>
        <taxon>Didymodactylos</taxon>
    </lineage>
</organism>
<feature type="domain" description="DDE Tnp4" evidence="3">
    <location>
        <begin position="129"/>
        <end position="215"/>
    </location>
</feature>